<gene>
    <name evidence="2" type="ORF">TRFO_41905</name>
</gene>
<dbReference type="GO" id="GO:0005829">
    <property type="term" value="C:cytosol"/>
    <property type="evidence" value="ECO:0007669"/>
    <property type="project" value="TreeGrafter"/>
</dbReference>
<proteinExistence type="inferred from homology"/>
<evidence type="ECO:0000313" key="2">
    <source>
        <dbReference type="EMBL" id="OHT16256.1"/>
    </source>
</evidence>
<dbReference type="GeneID" id="94848745"/>
<dbReference type="InterPro" id="IPR037239">
    <property type="entry name" value="OSBP_sf"/>
</dbReference>
<dbReference type="Pfam" id="PF01237">
    <property type="entry name" value="Oxysterol_BP"/>
    <property type="match status" value="1"/>
</dbReference>
<dbReference type="InterPro" id="IPR018494">
    <property type="entry name" value="Oxysterol-bd_CS"/>
</dbReference>
<reference evidence="2" key="1">
    <citation type="submission" date="2016-10" db="EMBL/GenBank/DDBJ databases">
        <authorList>
            <person name="Benchimol M."/>
            <person name="Almeida L.G."/>
            <person name="Vasconcelos A.T."/>
            <person name="Perreira-Neves A."/>
            <person name="Rosa I.A."/>
            <person name="Tasca T."/>
            <person name="Bogo M.R."/>
            <person name="de Souza W."/>
        </authorList>
    </citation>
    <scope>NUCLEOTIDE SEQUENCE [LARGE SCALE GENOMIC DNA]</scope>
    <source>
        <strain evidence="2">K</strain>
    </source>
</reference>
<accession>A0A1J4KZG3</accession>
<dbReference type="SUPFAM" id="SSF144000">
    <property type="entry name" value="Oxysterol-binding protein-like"/>
    <property type="match status" value="1"/>
</dbReference>
<dbReference type="Gene3D" id="2.40.160.120">
    <property type="match status" value="1"/>
</dbReference>
<keyword evidence="3" id="KW-1185">Reference proteome</keyword>
<dbReference type="PANTHER" id="PTHR10972:SF148">
    <property type="entry name" value="OXYSTEROL-BINDING PROTEIN 9"/>
    <property type="match status" value="1"/>
</dbReference>
<sequence length="402" mass="45820">MSLSTRGAAPQKTKIKSSGVVSGRKIRVTSTTGYARTDLPRLDDDYAWERDRALTKMTPDGLKPLTKQEQHDEHKMTKALLKKYTANILTCDYGAFSFPIAYSEPRSYLERTSELFAFLVNMYIPKAMETDDPVMKLVYITSGIVAGYHLDLNQKKVFNPMLGETYVGKWENGASIYAEQTSHHPPLSCFQLYGPDNSWYCYSDEIKFSVDNGLSQLDVAMKGVFHLQLKDGPLYEWEFPTVQLSGQVKGPRIVKIKGSIEVNDVTNNLVAGIEVNPKIKKRDCQSSTIFGGIKKVDKNKLKISLKEDYLKTFNGDYAQKVEINDNEVIWDIKRDIVHRAIGEVKDDELIPSDVRFRLDRNLLIEKNMEEADKAKTALEEVQRREEKIRVCVKKKTSNIKLK</sequence>
<dbReference type="AlphaFoldDB" id="A0A1J4KZG3"/>
<dbReference type="OrthoDB" id="14833at2759"/>
<dbReference type="VEuPathDB" id="TrichDB:TRFO_41905"/>
<organism evidence="2 3">
    <name type="scientific">Tritrichomonas foetus</name>
    <dbReference type="NCBI Taxonomy" id="1144522"/>
    <lineage>
        <taxon>Eukaryota</taxon>
        <taxon>Metamonada</taxon>
        <taxon>Parabasalia</taxon>
        <taxon>Tritrichomonadida</taxon>
        <taxon>Tritrichomonadidae</taxon>
        <taxon>Tritrichomonas</taxon>
    </lineage>
</organism>
<dbReference type="PANTHER" id="PTHR10972">
    <property type="entry name" value="OXYSTEROL-BINDING PROTEIN-RELATED"/>
    <property type="match status" value="1"/>
</dbReference>
<dbReference type="EMBL" id="MLAK01000124">
    <property type="protein sequence ID" value="OHT16256.1"/>
    <property type="molecule type" value="Genomic_DNA"/>
</dbReference>
<evidence type="ECO:0000313" key="3">
    <source>
        <dbReference type="Proteomes" id="UP000179807"/>
    </source>
</evidence>
<name>A0A1J4KZG3_9EUKA</name>
<comment type="similarity">
    <text evidence="1">Belongs to the OSBP family.</text>
</comment>
<dbReference type="RefSeq" id="XP_068369392.1">
    <property type="nucleotide sequence ID" value="XM_068514041.1"/>
</dbReference>
<dbReference type="Proteomes" id="UP000179807">
    <property type="component" value="Unassembled WGS sequence"/>
</dbReference>
<comment type="caution">
    <text evidence="2">The sequence shown here is derived from an EMBL/GenBank/DDBJ whole genome shotgun (WGS) entry which is preliminary data.</text>
</comment>
<protein>
    <submittedName>
        <fullName evidence="2">Oxysterol binding protein</fullName>
    </submittedName>
</protein>
<dbReference type="GO" id="GO:0032934">
    <property type="term" value="F:sterol binding"/>
    <property type="evidence" value="ECO:0007669"/>
    <property type="project" value="TreeGrafter"/>
</dbReference>
<evidence type="ECO:0000256" key="1">
    <source>
        <dbReference type="RuleBase" id="RU003844"/>
    </source>
</evidence>
<dbReference type="GO" id="GO:0016020">
    <property type="term" value="C:membrane"/>
    <property type="evidence" value="ECO:0007669"/>
    <property type="project" value="TreeGrafter"/>
</dbReference>
<dbReference type="PROSITE" id="PS01013">
    <property type="entry name" value="OSBP"/>
    <property type="match status" value="1"/>
</dbReference>
<dbReference type="InterPro" id="IPR000648">
    <property type="entry name" value="Oxysterol-bd"/>
</dbReference>